<dbReference type="KEGG" id="dsc:ABOD76_08285"/>
<proteinExistence type="predicted"/>
<evidence type="ECO:0000256" key="1">
    <source>
        <dbReference type="SAM" id="Phobius"/>
    </source>
</evidence>
<reference evidence="2" key="1">
    <citation type="submission" date="2024-06" db="EMBL/GenBank/DDBJ databases">
        <title>Draft Genome Sequence of Deinococcus sonorensis Type Strain KR-87, a Biofilm Producing Representative of the Genus Deinococcus.</title>
        <authorList>
            <person name="Boren L.S."/>
            <person name="Grosso R.A."/>
            <person name="Hugenberg-Cox A.N."/>
            <person name="Hill J.T.E."/>
            <person name="Albert C.M."/>
            <person name="Tuohy J.M."/>
        </authorList>
    </citation>
    <scope>NUCLEOTIDE SEQUENCE</scope>
    <source>
        <strain evidence="2">KR-87</strain>
    </source>
</reference>
<evidence type="ECO:0000313" key="2">
    <source>
        <dbReference type="EMBL" id="XBV86295.1"/>
    </source>
</evidence>
<feature type="transmembrane region" description="Helical" evidence="1">
    <location>
        <begin position="36"/>
        <end position="56"/>
    </location>
</feature>
<protein>
    <submittedName>
        <fullName evidence="2">DUF1345 domain-containing protein</fullName>
    </submittedName>
</protein>
<keyword evidence="1" id="KW-0812">Transmembrane</keyword>
<dbReference type="InterPro" id="IPR009781">
    <property type="entry name" value="DUF1345"/>
</dbReference>
<feature type="transmembrane region" description="Helical" evidence="1">
    <location>
        <begin position="189"/>
        <end position="209"/>
    </location>
</feature>
<feature type="transmembrane region" description="Helical" evidence="1">
    <location>
        <begin position="109"/>
        <end position="129"/>
    </location>
</feature>
<feature type="transmembrane region" description="Helical" evidence="1">
    <location>
        <begin position="77"/>
        <end position="97"/>
    </location>
</feature>
<accession>A0AAU7UCM1</accession>
<dbReference type="EMBL" id="CP158299">
    <property type="protein sequence ID" value="XBV86295.1"/>
    <property type="molecule type" value="Genomic_DNA"/>
</dbReference>
<keyword evidence="1" id="KW-0472">Membrane</keyword>
<feature type="transmembrane region" description="Helical" evidence="1">
    <location>
        <begin position="12"/>
        <end position="30"/>
    </location>
</feature>
<keyword evidence="1" id="KW-1133">Transmembrane helix</keyword>
<dbReference type="Pfam" id="PF07077">
    <property type="entry name" value="DUF1345"/>
    <property type="match status" value="1"/>
</dbReference>
<organism evidence="2">
    <name type="scientific">Deinococcus sonorensis KR-87</name>
    <dbReference type="NCBI Taxonomy" id="694439"/>
    <lineage>
        <taxon>Bacteria</taxon>
        <taxon>Thermotogati</taxon>
        <taxon>Deinococcota</taxon>
        <taxon>Deinococci</taxon>
        <taxon>Deinococcales</taxon>
        <taxon>Deinococcaceae</taxon>
        <taxon>Deinococcus</taxon>
    </lineage>
</organism>
<dbReference type="RefSeq" id="WP_350244361.1">
    <property type="nucleotide sequence ID" value="NZ_CP158299.1"/>
</dbReference>
<name>A0AAU7UCM1_9DEIO</name>
<gene>
    <name evidence="2" type="ORF">ABOD76_08285</name>
</gene>
<sequence>MNLSLREPSALFRLSVSGVVGVVVAALVQGRWELRLLSGWCALALTFLALAWRVILTADSDMTKRLATREDDGRAMSGLLTLTGSLGSLVAVVYVMAQVSDLQKAGHGGLATLLSVLSIATVVLSWLLIHTNYTFRYAHSYYDEQPEGGVQFDGTGAPDYLDFVYLAFTIGMTFQVSDTNISKRNIRRVLTWHALISYAYGTVLVALTINTVAGLMK</sequence>
<dbReference type="AlphaFoldDB" id="A0AAU7UCM1"/>